<proteinExistence type="predicted"/>
<feature type="chain" id="PRO_5040840241" evidence="1">
    <location>
        <begin position="26"/>
        <end position="177"/>
    </location>
</feature>
<dbReference type="OrthoDB" id="5019546at2"/>
<name>A0A9W5VX55_9ACTO</name>
<organism evidence="2 3">
    <name type="scientific">Gleimia europaea ACS-120-V-Col10b</name>
    <dbReference type="NCBI Taxonomy" id="883069"/>
    <lineage>
        <taxon>Bacteria</taxon>
        <taxon>Bacillati</taxon>
        <taxon>Actinomycetota</taxon>
        <taxon>Actinomycetes</taxon>
        <taxon>Actinomycetales</taxon>
        <taxon>Actinomycetaceae</taxon>
        <taxon>Gleimia</taxon>
    </lineage>
</organism>
<accession>A0A9W5VX55</accession>
<comment type="caution">
    <text evidence="2">The sequence shown here is derived from an EMBL/GenBank/DDBJ whole genome shotgun (WGS) entry which is preliminary data.</text>
</comment>
<keyword evidence="3" id="KW-1185">Reference proteome</keyword>
<feature type="signal peptide" evidence="1">
    <location>
        <begin position="1"/>
        <end position="25"/>
    </location>
</feature>
<sequence>MNLLTRSITLPLALTLISTYFPSFSDITDDFIIGNDLQSMSVHIDEDVELTNVEVYSTDPFTPDTTLRATRGGGFCTAPAGVQITCQDGTGYVVKKAPVSQMTLGYSWNTAWFSNSNANVIGRGYLNNREVWRGGGIATSGSFTVPWYGPNGSEIMSVKKVKVRSMNPPAGVTVAWR</sequence>
<dbReference type="AlphaFoldDB" id="A0A9W5VX55"/>
<evidence type="ECO:0000313" key="3">
    <source>
        <dbReference type="Proteomes" id="UP000014387"/>
    </source>
</evidence>
<evidence type="ECO:0000256" key="1">
    <source>
        <dbReference type="SAM" id="SignalP"/>
    </source>
</evidence>
<dbReference type="Proteomes" id="UP000014387">
    <property type="component" value="Unassembled WGS sequence"/>
</dbReference>
<dbReference type="RefSeq" id="WP_016444675.1">
    <property type="nucleotide sequence ID" value="NZ_KE150266.1"/>
</dbReference>
<reference evidence="2 3" key="1">
    <citation type="submission" date="2013-05" db="EMBL/GenBank/DDBJ databases">
        <title>The Genome Sequence of Actinomyces europaeus ACS-120-V-COL10B.</title>
        <authorList>
            <consortium name="The Broad Institute Genomics Platform"/>
            <person name="Earl A."/>
            <person name="Ward D."/>
            <person name="Feldgarden M."/>
            <person name="Gevers D."/>
            <person name="Saerens B."/>
            <person name="Vaneechoutte M."/>
            <person name="Walker B."/>
            <person name="Young S."/>
            <person name="Zeng Q."/>
            <person name="Gargeya S."/>
            <person name="Fitzgerald M."/>
            <person name="Haas B."/>
            <person name="Abouelleil A."/>
            <person name="Allen A.W."/>
            <person name="Alvarado L."/>
            <person name="Arachchi H.M."/>
            <person name="Berlin A.M."/>
            <person name="Chapman S.B."/>
            <person name="Gainer-Dewar J."/>
            <person name="Goldberg J."/>
            <person name="Griggs A."/>
            <person name="Gujja S."/>
            <person name="Hansen M."/>
            <person name="Howarth C."/>
            <person name="Imamovic A."/>
            <person name="Ireland A."/>
            <person name="Larimer J."/>
            <person name="McCowan C."/>
            <person name="Murphy C."/>
            <person name="Pearson M."/>
            <person name="Poon T.W."/>
            <person name="Priest M."/>
            <person name="Roberts A."/>
            <person name="Saif S."/>
            <person name="Shea T."/>
            <person name="Sisk P."/>
            <person name="Sykes S."/>
            <person name="Wortman J."/>
            <person name="Nusbaum C."/>
            <person name="Birren B."/>
        </authorList>
    </citation>
    <scope>NUCLEOTIDE SEQUENCE [LARGE SCALE GENOMIC DNA]</scope>
    <source>
        <strain evidence="2 3">ACS-120-V-Col10b</strain>
    </source>
</reference>
<keyword evidence="1" id="KW-0732">Signal</keyword>
<gene>
    <name evidence="2" type="ORF">HMPREF9238_01341</name>
</gene>
<dbReference type="EMBL" id="AGWN01000001">
    <property type="protein sequence ID" value="EPD31565.1"/>
    <property type="molecule type" value="Genomic_DNA"/>
</dbReference>
<evidence type="ECO:0000313" key="2">
    <source>
        <dbReference type="EMBL" id="EPD31565.1"/>
    </source>
</evidence>
<protein>
    <submittedName>
        <fullName evidence="2">Uncharacterized protein</fullName>
    </submittedName>
</protein>